<evidence type="ECO:0000313" key="8">
    <source>
        <dbReference type="Proteomes" id="UP000191153"/>
    </source>
</evidence>
<gene>
    <name evidence="7" type="ORF">SAMN02745174_01919</name>
</gene>
<dbReference type="Pfam" id="PF00849">
    <property type="entry name" value="PseudoU_synth_2"/>
    <property type="match status" value="1"/>
</dbReference>
<dbReference type="InterPro" id="IPR006145">
    <property type="entry name" value="PsdUridine_synth_RsuA/RluA"/>
</dbReference>
<evidence type="ECO:0000256" key="1">
    <source>
        <dbReference type="ARBA" id="ARBA00008348"/>
    </source>
</evidence>
<keyword evidence="8" id="KW-1185">Reference proteome</keyword>
<dbReference type="EMBL" id="FUWX01000014">
    <property type="protein sequence ID" value="SJZ90842.1"/>
    <property type="molecule type" value="Genomic_DNA"/>
</dbReference>
<dbReference type="Gene3D" id="3.10.290.10">
    <property type="entry name" value="RNA-binding S4 domain"/>
    <property type="match status" value="1"/>
</dbReference>
<proteinExistence type="inferred from homology"/>
<dbReference type="PROSITE" id="PS01149">
    <property type="entry name" value="PSI_RSU"/>
    <property type="match status" value="1"/>
</dbReference>
<evidence type="ECO:0000256" key="4">
    <source>
        <dbReference type="PROSITE-ProRule" id="PRU00182"/>
    </source>
</evidence>
<dbReference type="InterPro" id="IPR050343">
    <property type="entry name" value="RsuA_PseudoU_synthase"/>
</dbReference>
<dbReference type="Proteomes" id="UP000191153">
    <property type="component" value="Unassembled WGS sequence"/>
</dbReference>
<dbReference type="SMART" id="SM00363">
    <property type="entry name" value="S4"/>
    <property type="match status" value="1"/>
</dbReference>
<dbReference type="InterPro" id="IPR020103">
    <property type="entry name" value="PsdUridine_synth_cat_dom_sf"/>
</dbReference>
<name>A0A1T4PH45_9FUSO</name>
<comment type="similarity">
    <text evidence="1 5">Belongs to the pseudouridine synthase RsuA family.</text>
</comment>
<dbReference type="SUPFAM" id="SSF55174">
    <property type="entry name" value="Alpha-L RNA-binding motif"/>
    <property type="match status" value="1"/>
</dbReference>
<feature type="domain" description="RNA-binding S4" evidence="6">
    <location>
        <begin position="2"/>
        <end position="62"/>
    </location>
</feature>
<dbReference type="PANTHER" id="PTHR47683">
    <property type="entry name" value="PSEUDOURIDINE SYNTHASE FAMILY PROTEIN-RELATED"/>
    <property type="match status" value="1"/>
</dbReference>
<dbReference type="CDD" id="cd00165">
    <property type="entry name" value="S4"/>
    <property type="match status" value="1"/>
</dbReference>
<keyword evidence="2 4" id="KW-0694">RNA-binding</keyword>
<dbReference type="InterPro" id="IPR000748">
    <property type="entry name" value="PsdUridine_synth_RsuA/RluB/E/F"/>
</dbReference>
<evidence type="ECO:0000256" key="2">
    <source>
        <dbReference type="ARBA" id="ARBA00022884"/>
    </source>
</evidence>
<dbReference type="SUPFAM" id="SSF55120">
    <property type="entry name" value="Pseudouridine synthase"/>
    <property type="match status" value="1"/>
</dbReference>
<dbReference type="Gene3D" id="3.30.70.1560">
    <property type="entry name" value="Alpha-L RNA-binding motif"/>
    <property type="match status" value="1"/>
</dbReference>
<dbReference type="GO" id="GO:0120159">
    <property type="term" value="F:rRNA pseudouridine synthase activity"/>
    <property type="evidence" value="ECO:0007669"/>
    <property type="project" value="UniProtKB-ARBA"/>
</dbReference>
<dbReference type="Pfam" id="PF01479">
    <property type="entry name" value="S4"/>
    <property type="match status" value="1"/>
</dbReference>
<sequence length="230" mass="26835">MIRLEKYLVQCGVGSRKVIKALVNEGHVKINDETIYNYGLMVYPDKDKITFRDKPLKYKELKYYVMYKKAGYITAMKSELNKPVIAELLPEYIDKNSIFPVGRLDRDTEGLIIFTNDGEFNRLLTRPEDKIEKTYYAELIKDISTTDILNLEKGVTFKDEIDYCPGKVQFINSRAILLTITEGKYHQVKRMLRCVNNKVIYLKRVKFGKLSLDNMIPGEIKEIQKEDIID</sequence>
<evidence type="ECO:0000259" key="6">
    <source>
        <dbReference type="SMART" id="SM00363"/>
    </source>
</evidence>
<evidence type="ECO:0000256" key="5">
    <source>
        <dbReference type="RuleBase" id="RU003887"/>
    </source>
</evidence>
<dbReference type="STRING" id="180163.SAMN02745174_01919"/>
<dbReference type="PROSITE" id="PS50889">
    <property type="entry name" value="S4"/>
    <property type="match status" value="1"/>
</dbReference>
<dbReference type="InterPro" id="IPR020094">
    <property type="entry name" value="TruA/RsuA/RluB/E/F_N"/>
</dbReference>
<accession>A0A1T4PH45</accession>
<dbReference type="InterPro" id="IPR042092">
    <property type="entry name" value="PsdUridine_s_RsuA/RluB/E/F_cat"/>
</dbReference>
<dbReference type="RefSeq" id="WP_234977910.1">
    <property type="nucleotide sequence ID" value="NZ_FUWX01000014.1"/>
</dbReference>
<dbReference type="InterPro" id="IPR036986">
    <property type="entry name" value="S4_RNA-bd_sf"/>
</dbReference>
<dbReference type="EC" id="5.4.99.-" evidence="5"/>
<dbReference type="Gene3D" id="3.30.70.580">
    <property type="entry name" value="Pseudouridine synthase I, catalytic domain, N-terminal subdomain"/>
    <property type="match status" value="1"/>
</dbReference>
<dbReference type="InterPro" id="IPR002942">
    <property type="entry name" value="S4_RNA-bd"/>
</dbReference>
<evidence type="ECO:0000256" key="3">
    <source>
        <dbReference type="ARBA" id="ARBA00023235"/>
    </source>
</evidence>
<dbReference type="GO" id="GO:0003723">
    <property type="term" value="F:RNA binding"/>
    <property type="evidence" value="ECO:0007669"/>
    <property type="project" value="UniProtKB-KW"/>
</dbReference>
<dbReference type="GO" id="GO:0000455">
    <property type="term" value="P:enzyme-directed rRNA pseudouridine synthesis"/>
    <property type="evidence" value="ECO:0007669"/>
    <property type="project" value="UniProtKB-ARBA"/>
</dbReference>
<protein>
    <recommendedName>
        <fullName evidence="5">Pseudouridine synthase</fullName>
        <ecNumber evidence="5">5.4.99.-</ecNumber>
    </recommendedName>
</protein>
<dbReference type="NCBIfam" id="TIGR00093">
    <property type="entry name" value="pseudouridine synthase"/>
    <property type="match status" value="1"/>
</dbReference>
<evidence type="ECO:0000313" key="7">
    <source>
        <dbReference type="EMBL" id="SJZ90842.1"/>
    </source>
</evidence>
<dbReference type="InterPro" id="IPR018496">
    <property type="entry name" value="PsdUridine_synth_RsuA/RluB_CS"/>
</dbReference>
<keyword evidence="3 5" id="KW-0413">Isomerase</keyword>
<reference evidence="7 8" key="1">
    <citation type="submission" date="2017-02" db="EMBL/GenBank/DDBJ databases">
        <authorList>
            <person name="Peterson S.W."/>
        </authorList>
    </citation>
    <scope>NUCLEOTIDE SEQUENCE [LARGE SCALE GENOMIC DNA]</scope>
    <source>
        <strain evidence="7 8">ATCC 700028</strain>
    </source>
</reference>
<dbReference type="AlphaFoldDB" id="A0A1T4PH45"/>
<dbReference type="PANTHER" id="PTHR47683:SF4">
    <property type="entry name" value="PSEUDOURIDINE SYNTHASE"/>
    <property type="match status" value="1"/>
</dbReference>
<organism evidence="7 8">
    <name type="scientific">Cetobacterium ceti</name>
    <dbReference type="NCBI Taxonomy" id="180163"/>
    <lineage>
        <taxon>Bacteria</taxon>
        <taxon>Fusobacteriati</taxon>
        <taxon>Fusobacteriota</taxon>
        <taxon>Fusobacteriia</taxon>
        <taxon>Fusobacteriales</taxon>
        <taxon>Fusobacteriaceae</taxon>
        <taxon>Cetobacterium</taxon>
    </lineage>
</organism>